<name>A0A409YGF8_9AGAR</name>
<feature type="compositionally biased region" description="Basic and acidic residues" evidence="1">
    <location>
        <begin position="329"/>
        <end position="338"/>
    </location>
</feature>
<keyword evidence="2" id="KW-0812">Transmembrane</keyword>
<evidence type="ECO:0000313" key="3">
    <source>
        <dbReference type="EMBL" id="PPR02101.1"/>
    </source>
</evidence>
<accession>A0A409YGF8</accession>
<feature type="compositionally biased region" description="Polar residues" evidence="1">
    <location>
        <begin position="290"/>
        <end position="304"/>
    </location>
</feature>
<keyword evidence="2" id="KW-0472">Membrane</keyword>
<dbReference type="Proteomes" id="UP000284842">
    <property type="component" value="Unassembled WGS sequence"/>
</dbReference>
<keyword evidence="2" id="KW-1133">Transmembrane helix</keyword>
<dbReference type="OrthoDB" id="10628003at2759"/>
<dbReference type="AlphaFoldDB" id="A0A409YGF8"/>
<keyword evidence="4" id="KW-1185">Reference proteome</keyword>
<feature type="region of interest" description="Disordered" evidence="1">
    <location>
        <begin position="233"/>
        <end position="338"/>
    </location>
</feature>
<feature type="transmembrane region" description="Helical" evidence="2">
    <location>
        <begin position="150"/>
        <end position="176"/>
    </location>
</feature>
<dbReference type="InParanoid" id="A0A409YGF8"/>
<gene>
    <name evidence="3" type="ORF">CVT24_011235</name>
</gene>
<organism evidence="3 4">
    <name type="scientific">Panaeolus cyanescens</name>
    <dbReference type="NCBI Taxonomy" id="181874"/>
    <lineage>
        <taxon>Eukaryota</taxon>
        <taxon>Fungi</taxon>
        <taxon>Dikarya</taxon>
        <taxon>Basidiomycota</taxon>
        <taxon>Agaricomycotina</taxon>
        <taxon>Agaricomycetes</taxon>
        <taxon>Agaricomycetidae</taxon>
        <taxon>Agaricales</taxon>
        <taxon>Agaricineae</taxon>
        <taxon>Galeropsidaceae</taxon>
        <taxon>Panaeolus</taxon>
    </lineage>
</organism>
<feature type="compositionally biased region" description="Polar residues" evidence="1">
    <location>
        <begin position="266"/>
        <end position="275"/>
    </location>
</feature>
<dbReference type="EMBL" id="NHTK01001190">
    <property type="protein sequence ID" value="PPR02101.1"/>
    <property type="molecule type" value="Genomic_DNA"/>
</dbReference>
<proteinExistence type="predicted"/>
<evidence type="ECO:0000313" key="4">
    <source>
        <dbReference type="Proteomes" id="UP000284842"/>
    </source>
</evidence>
<protein>
    <submittedName>
        <fullName evidence="3">Uncharacterized protein</fullName>
    </submittedName>
</protein>
<comment type="caution">
    <text evidence="3">The sequence shown here is derived from an EMBL/GenBank/DDBJ whole genome shotgun (WGS) entry which is preliminary data.</text>
</comment>
<reference evidence="3 4" key="1">
    <citation type="journal article" date="2018" name="Evol. Lett.">
        <title>Horizontal gene cluster transfer increased hallucinogenic mushroom diversity.</title>
        <authorList>
            <person name="Reynolds H.T."/>
            <person name="Vijayakumar V."/>
            <person name="Gluck-Thaler E."/>
            <person name="Korotkin H.B."/>
            <person name="Matheny P.B."/>
            <person name="Slot J.C."/>
        </authorList>
    </citation>
    <scope>NUCLEOTIDE SEQUENCE [LARGE SCALE GENOMIC DNA]</scope>
    <source>
        <strain evidence="3 4">2629</strain>
    </source>
</reference>
<evidence type="ECO:0000256" key="1">
    <source>
        <dbReference type="SAM" id="MobiDB-lite"/>
    </source>
</evidence>
<sequence length="338" mass="35445">MLKSPSIPLLAPGTIRYYGFKQPAGGKLSICSDCRFFANTLHINAIDPGASPNDGPTVLYSALTKGDTTYLTNAETIVPNATAPFSNMTFVRFELDVDVSISALPSASSLSTPQTISSLISSSATHLSRDPSSVLPSSVSSSITTNTVPAAPFIAIISGVVGSFILLILACTFLWFHFIRNPQKKAKNLNSGLAPGTPMAYSSVNPSTYSPFIISHQHITHATPPAAVLPGHRMASNPKGASLSTPDQPHRPVIPPSKLSRVAGTPSDTSLSSVSEGIPVVPMGKRQTDSRTLSQGEPCSQNANALLPLPSKFSGGAAGVTAQPSNSESRPRKLDDRR</sequence>
<evidence type="ECO:0000256" key="2">
    <source>
        <dbReference type="SAM" id="Phobius"/>
    </source>
</evidence>